<feature type="region of interest" description="Disordered" evidence="9">
    <location>
        <begin position="29"/>
        <end position="58"/>
    </location>
</feature>
<dbReference type="SUPFAM" id="SSF55486">
    <property type="entry name" value="Metalloproteases ('zincins'), catalytic domain"/>
    <property type="match status" value="1"/>
</dbReference>
<feature type="signal peptide" evidence="10">
    <location>
        <begin position="1"/>
        <end position="25"/>
    </location>
</feature>
<evidence type="ECO:0000256" key="10">
    <source>
        <dbReference type="SAM" id="SignalP"/>
    </source>
</evidence>
<dbReference type="AlphaFoldDB" id="A0A538TNQ0"/>
<dbReference type="GO" id="GO:0008237">
    <property type="term" value="F:metallopeptidase activity"/>
    <property type="evidence" value="ECO:0007669"/>
    <property type="project" value="UniProtKB-KW"/>
</dbReference>
<dbReference type="GO" id="GO:0006508">
    <property type="term" value="P:proteolysis"/>
    <property type="evidence" value="ECO:0007669"/>
    <property type="project" value="UniProtKB-KW"/>
</dbReference>
<feature type="domain" description="Secretion system C-terminal sorting" evidence="12">
    <location>
        <begin position="363"/>
        <end position="431"/>
    </location>
</feature>
<evidence type="ECO:0000256" key="7">
    <source>
        <dbReference type="ARBA" id="ARBA00023049"/>
    </source>
</evidence>
<dbReference type="InterPro" id="IPR026444">
    <property type="entry name" value="Secre_tail"/>
</dbReference>
<keyword evidence="4 10" id="KW-0732">Signal</keyword>
<name>A0A538TNQ0_UNCEI</name>
<evidence type="ECO:0000256" key="6">
    <source>
        <dbReference type="ARBA" id="ARBA00022833"/>
    </source>
</evidence>
<dbReference type="Pfam" id="PF18962">
    <property type="entry name" value="Por_Secre_tail"/>
    <property type="match status" value="1"/>
</dbReference>
<dbReference type="Gene3D" id="3.40.390.10">
    <property type="entry name" value="Collagenase (Catalytic Domain)"/>
    <property type="match status" value="1"/>
</dbReference>
<evidence type="ECO:0000256" key="4">
    <source>
        <dbReference type="ARBA" id="ARBA00022729"/>
    </source>
</evidence>
<evidence type="ECO:0000259" key="12">
    <source>
        <dbReference type="Pfam" id="PF18962"/>
    </source>
</evidence>
<evidence type="ECO:0000256" key="1">
    <source>
        <dbReference type="ARBA" id="ARBA00008721"/>
    </source>
</evidence>
<proteinExistence type="inferred from homology"/>
<dbReference type="EMBL" id="VBOZ01000014">
    <property type="protein sequence ID" value="TMQ65235.1"/>
    <property type="molecule type" value="Genomic_DNA"/>
</dbReference>
<evidence type="ECO:0000259" key="11">
    <source>
        <dbReference type="Pfam" id="PF05572"/>
    </source>
</evidence>
<evidence type="ECO:0000256" key="9">
    <source>
        <dbReference type="SAM" id="MobiDB-lite"/>
    </source>
</evidence>
<evidence type="ECO:0000313" key="13">
    <source>
        <dbReference type="EMBL" id="TMQ65235.1"/>
    </source>
</evidence>
<dbReference type="InterPro" id="IPR008754">
    <property type="entry name" value="Peptidase_M43"/>
</dbReference>
<keyword evidence="7" id="KW-0482">Metalloprotease</keyword>
<evidence type="ECO:0000256" key="3">
    <source>
        <dbReference type="ARBA" id="ARBA00022723"/>
    </source>
</evidence>
<evidence type="ECO:0000313" key="14">
    <source>
        <dbReference type="Proteomes" id="UP000317691"/>
    </source>
</evidence>
<dbReference type="GO" id="GO:0046872">
    <property type="term" value="F:metal ion binding"/>
    <property type="evidence" value="ECO:0007669"/>
    <property type="project" value="UniProtKB-KW"/>
</dbReference>
<keyword evidence="2" id="KW-0645">Protease</keyword>
<accession>A0A538TNQ0</accession>
<evidence type="ECO:0000256" key="5">
    <source>
        <dbReference type="ARBA" id="ARBA00022801"/>
    </source>
</evidence>
<keyword evidence="3" id="KW-0479">Metal-binding</keyword>
<organism evidence="13 14">
    <name type="scientific">Eiseniibacteriota bacterium</name>
    <dbReference type="NCBI Taxonomy" id="2212470"/>
    <lineage>
        <taxon>Bacteria</taxon>
        <taxon>Candidatus Eiseniibacteriota</taxon>
    </lineage>
</organism>
<keyword evidence="8" id="KW-1015">Disulfide bond</keyword>
<dbReference type="Proteomes" id="UP000317691">
    <property type="component" value="Unassembled WGS sequence"/>
</dbReference>
<gene>
    <name evidence="13" type="ORF">E6K79_05590</name>
</gene>
<evidence type="ECO:0000256" key="2">
    <source>
        <dbReference type="ARBA" id="ARBA00022670"/>
    </source>
</evidence>
<dbReference type="NCBIfam" id="TIGR04183">
    <property type="entry name" value="Por_Secre_tail"/>
    <property type="match status" value="1"/>
</dbReference>
<dbReference type="Gene3D" id="2.60.40.4070">
    <property type="match status" value="1"/>
</dbReference>
<sequence>MSRKSLVLLAVLAIAILLAAPIALAGEPDVGQTSAGEPDAGSTAAGEPDAGNGRWLTPDNGRASIAGEALYRCGTDESGPKVRIAKAQVDRWLAQNMIVAGGQIPVYFHVIYWGSEGNVPESQLDAQIQVLNRNYAGKDYNGVTVPGAAATGYTFTKAGVSRTSNRKWFTMTPGARSESQAKAALSINPAGTLNIYICKPGQNLLGWAVFPWTAQAGTNQDGVVIHYGSLPGGYLSPYNLGGTASHEIGHYLGLYHTFQGGCDTGTCSATGDLVCDTPAEATATSGCPGGKDTCPATGVDPIQNYMDYSTDICYSNFTTGQDTRMNQIVTGYRAWIGGTPIVQNPNQARGLQGEALVAFRANPNPFNPRTKIEFGLQREGRASVRIFDIQGRLVVTVVDRYLSAGNHSYDFDGGRLASGVYLMKLQAQGQADMVRMLTLLK</sequence>
<reference evidence="13 14" key="1">
    <citation type="journal article" date="2019" name="Nat. Microbiol.">
        <title>Mediterranean grassland soil C-N compound turnover is dependent on rainfall and depth, and is mediated by genomically divergent microorganisms.</title>
        <authorList>
            <person name="Diamond S."/>
            <person name="Andeer P.F."/>
            <person name="Li Z."/>
            <person name="Crits-Christoph A."/>
            <person name="Burstein D."/>
            <person name="Anantharaman K."/>
            <person name="Lane K.R."/>
            <person name="Thomas B.C."/>
            <person name="Pan C."/>
            <person name="Northen T.R."/>
            <person name="Banfield J.F."/>
        </authorList>
    </citation>
    <scope>NUCLEOTIDE SEQUENCE [LARGE SCALE GENOMIC DNA]</scope>
    <source>
        <strain evidence="13">WS_9</strain>
    </source>
</reference>
<evidence type="ECO:0000256" key="8">
    <source>
        <dbReference type="ARBA" id="ARBA00023157"/>
    </source>
</evidence>
<dbReference type="PANTHER" id="PTHR47466">
    <property type="match status" value="1"/>
</dbReference>
<comment type="caution">
    <text evidence="13">The sequence shown here is derived from an EMBL/GenBank/DDBJ whole genome shotgun (WGS) entry which is preliminary data.</text>
</comment>
<dbReference type="PANTHER" id="PTHR47466:SF1">
    <property type="entry name" value="METALLOPROTEASE MEP1 (AFU_ORTHOLOGUE AFUA_1G07730)-RELATED"/>
    <property type="match status" value="1"/>
</dbReference>
<feature type="domain" description="Peptidase M43 pregnancy-associated plasma-A" evidence="11">
    <location>
        <begin position="209"/>
        <end position="329"/>
    </location>
</feature>
<protein>
    <submittedName>
        <fullName evidence="13">T9SS type A sorting domain-containing protein</fullName>
    </submittedName>
</protein>
<keyword evidence="5" id="KW-0378">Hydrolase</keyword>
<dbReference type="CDD" id="cd04275">
    <property type="entry name" value="ZnMc_pappalysin_like"/>
    <property type="match status" value="1"/>
</dbReference>
<dbReference type="InterPro" id="IPR024079">
    <property type="entry name" value="MetalloPept_cat_dom_sf"/>
</dbReference>
<dbReference type="Pfam" id="PF05572">
    <property type="entry name" value="Peptidase_M43"/>
    <property type="match status" value="1"/>
</dbReference>
<keyword evidence="6" id="KW-0862">Zinc</keyword>
<feature type="chain" id="PRO_5022233415" evidence="10">
    <location>
        <begin position="26"/>
        <end position="441"/>
    </location>
</feature>
<comment type="similarity">
    <text evidence="1">Belongs to the peptidase M43B family.</text>
</comment>